<comment type="cofactor">
    <cofactor evidence="1">
        <name>Zn(2+)</name>
        <dbReference type="ChEBI" id="CHEBI:29105"/>
    </cofactor>
</comment>
<dbReference type="PANTHER" id="PTHR35005:SF1">
    <property type="entry name" value="2-AMINO-5-FORMYLAMINO-6-RIBOSYLAMINOPYRIMIDIN-4(3H)-ONE 5'-MONOPHOSPHATE DEFORMYLASE"/>
    <property type="match status" value="1"/>
</dbReference>
<dbReference type="EMBL" id="CAFBMF010000131">
    <property type="protein sequence ID" value="CAB4910960.1"/>
    <property type="molecule type" value="Genomic_DNA"/>
</dbReference>
<evidence type="ECO:0000256" key="1">
    <source>
        <dbReference type="ARBA" id="ARBA00001947"/>
    </source>
</evidence>
<accession>A0A6J6Z634</accession>
<keyword evidence="4" id="KW-0862">Zinc</keyword>
<dbReference type="InterPro" id="IPR023871">
    <property type="entry name" value="MftE"/>
</dbReference>
<dbReference type="AlphaFoldDB" id="A0A6J6Z634"/>
<name>A0A6J6Z634_9ZZZZ</name>
<evidence type="ECO:0000256" key="4">
    <source>
        <dbReference type="ARBA" id="ARBA00022833"/>
    </source>
</evidence>
<dbReference type="EMBL" id="CAFBLJ010000104">
    <property type="protein sequence ID" value="CAB4879794.1"/>
    <property type="molecule type" value="Genomic_DNA"/>
</dbReference>
<evidence type="ECO:0000313" key="5">
    <source>
        <dbReference type="EMBL" id="CAB4732159.1"/>
    </source>
</evidence>
<gene>
    <name evidence="5" type="ORF">UFOPK2658_01758</name>
    <name evidence="6" type="ORF">UFOPK2880_01609</name>
    <name evidence="7" type="ORF">UFOPK3004_01631</name>
    <name evidence="8" type="ORF">UFOPK3304_01533</name>
    <name evidence="9" type="ORF">UFOPK3494_01523</name>
    <name evidence="10" type="ORF">UFOPK4134_01445</name>
</gene>
<evidence type="ECO:0000256" key="3">
    <source>
        <dbReference type="ARBA" id="ARBA00022801"/>
    </source>
</evidence>
<evidence type="ECO:0000313" key="7">
    <source>
        <dbReference type="EMBL" id="CAB4817270.1"/>
    </source>
</evidence>
<evidence type="ECO:0000256" key="2">
    <source>
        <dbReference type="ARBA" id="ARBA00022723"/>
    </source>
</evidence>
<evidence type="ECO:0000313" key="8">
    <source>
        <dbReference type="EMBL" id="CAB4879794.1"/>
    </source>
</evidence>
<dbReference type="EMBL" id="CAFBPS010000133">
    <property type="protein sequence ID" value="CAB5035258.1"/>
    <property type="molecule type" value="Genomic_DNA"/>
</dbReference>
<evidence type="ECO:0000313" key="6">
    <source>
        <dbReference type="EMBL" id="CAB4783779.1"/>
    </source>
</evidence>
<dbReference type="GO" id="GO:0009231">
    <property type="term" value="P:riboflavin biosynthetic process"/>
    <property type="evidence" value="ECO:0007669"/>
    <property type="project" value="TreeGrafter"/>
</dbReference>
<dbReference type="InterPro" id="IPR024087">
    <property type="entry name" value="Creatininase-like_sf"/>
</dbReference>
<reference evidence="7" key="1">
    <citation type="submission" date="2020-05" db="EMBL/GenBank/DDBJ databases">
        <authorList>
            <person name="Chiriac C."/>
            <person name="Salcher M."/>
            <person name="Ghai R."/>
            <person name="Kavagutti S V."/>
        </authorList>
    </citation>
    <scope>NUCLEOTIDE SEQUENCE</scope>
</reference>
<dbReference type="EMBL" id="CAFAAL010000196">
    <property type="protein sequence ID" value="CAB4817270.1"/>
    <property type="molecule type" value="Genomic_DNA"/>
</dbReference>
<dbReference type="NCBIfam" id="TIGR03964">
    <property type="entry name" value="mycofact_creat"/>
    <property type="match status" value="1"/>
</dbReference>
<dbReference type="Gene3D" id="3.40.50.10310">
    <property type="entry name" value="Creatininase"/>
    <property type="match status" value="1"/>
</dbReference>
<protein>
    <submittedName>
        <fullName evidence="7">Unannotated protein</fullName>
    </submittedName>
</protein>
<dbReference type="EMBL" id="CAEZZP010000135">
    <property type="protein sequence ID" value="CAB4783779.1"/>
    <property type="molecule type" value="Genomic_DNA"/>
</dbReference>
<keyword evidence="2" id="KW-0479">Metal-binding</keyword>
<keyword evidence="3" id="KW-0378">Hydrolase</keyword>
<dbReference type="GO" id="GO:0046872">
    <property type="term" value="F:metal ion binding"/>
    <property type="evidence" value="ECO:0007669"/>
    <property type="project" value="UniProtKB-KW"/>
</dbReference>
<proteinExistence type="predicted"/>
<organism evidence="7">
    <name type="scientific">freshwater metagenome</name>
    <dbReference type="NCBI Taxonomy" id="449393"/>
    <lineage>
        <taxon>unclassified sequences</taxon>
        <taxon>metagenomes</taxon>
        <taxon>ecological metagenomes</taxon>
    </lineage>
</organism>
<evidence type="ECO:0000313" key="10">
    <source>
        <dbReference type="EMBL" id="CAB5035258.1"/>
    </source>
</evidence>
<sequence>MTQADEVRLSRPVLVVPVGSWEQHGPHLPFDTDTRIALELSHRLTQARAQTYLAPPLPITASGEHSGFSGTLSVGTETTTSMLIEIVRSATWCGGVVFVNGHGGNSPAIQAAKKVLDHDQQNVLFWSPSGVADTDTHAGQAETSVMLALSPFEVDMTLAEVGNTQPLAHIIDDMRAGGIRAVSSNGVLGDPTRAAASDGLKLLEQWAHDLFADFDHWNS</sequence>
<dbReference type="Pfam" id="PF02633">
    <property type="entry name" value="Creatininase"/>
    <property type="match status" value="1"/>
</dbReference>
<dbReference type="PANTHER" id="PTHR35005">
    <property type="entry name" value="3-DEHYDRO-SCYLLO-INOSOSE HYDROLASE"/>
    <property type="match status" value="1"/>
</dbReference>
<dbReference type="SUPFAM" id="SSF102215">
    <property type="entry name" value="Creatininase"/>
    <property type="match status" value="1"/>
</dbReference>
<dbReference type="EMBL" id="CAEZYH010000119">
    <property type="protein sequence ID" value="CAB4732159.1"/>
    <property type="molecule type" value="Genomic_DNA"/>
</dbReference>
<dbReference type="GO" id="GO:0016811">
    <property type="term" value="F:hydrolase activity, acting on carbon-nitrogen (but not peptide) bonds, in linear amides"/>
    <property type="evidence" value="ECO:0007669"/>
    <property type="project" value="TreeGrafter"/>
</dbReference>
<evidence type="ECO:0000313" key="9">
    <source>
        <dbReference type="EMBL" id="CAB4910960.1"/>
    </source>
</evidence>
<dbReference type="InterPro" id="IPR003785">
    <property type="entry name" value="Creatininase/forma_Hydrolase"/>
</dbReference>